<evidence type="ECO:0000313" key="1">
    <source>
        <dbReference type="EMBL" id="QAY88232.1"/>
    </source>
</evidence>
<dbReference type="Proteomes" id="UP000291121">
    <property type="component" value="Chromosome"/>
</dbReference>
<dbReference type="AlphaFoldDB" id="A0A4P6GEJ0"/>
<proteinExistence type="predicted"/>
<dbReference type="EMBL" id="CP024767">
    <property type="protein sequence ID" value="QAY88232.1"/>
    <property type="molecule type" value="Genomic_DNA"/>
</dbReference>
<keyword evidence="2" id="KW-1185">Reference proteome</keyword>
<gene>
    <name evidence="1" type="ORF">CUN61_04920</name>
</gene>
<protein>
    <submittedName>
        <fullName evidence="1">Uncharacterized protein</fullName>
    </submittedName>
</protein>
<evidence type="ECO:0000313" key="2">
    <source>
        <dbReference type="Proteomes" id="UP000291121"/>
    </source>
</evidence>
<name>A0A4P6GEJ0_9PSED</name>
<sequence length="84" mass="9580">MRYGPSTQLDDAVEEVSLDKSEIEVRLAIAEFVIRRVSGTPAGEEIFDGLIKRFENRYPQHKLLTQYLLSPGYVDSEADVDDIY</sequence>
<reference evidence="1 2" key="1">
    <citation type="submission" date="2017-11" db="EMBL/GenBank/DDBJ databases">
        <title>Genome sequence of Pseudomonas arsenicoxydans ACM1.</title>
        <authorList>
            <person name="Nascimento F.X."/>
        </authorList>
    </citation>
    <scope>NUCLEOTIDE SEQUENCE [LARGE SCALE GENOMIC DNA]</scope>
    <source>
        <strain evidence="1 2">ACM1</strain>
    </source>
</reference>
<organism evidence="1 2">
    <name type="scientific">Pseudomonas arsenicoxydans</name>
    <dbReference type="NCBI Taxonomy" id="702115"/>
    <lineage>
        <taxon>Bacteria</taxon>
        <taxon>Pseudomonadati</taxon>
        <taxon>Pseudomonadota</taxon>
        <taxon>Gammaproteobacteria</taxon>
        <taxon>Pseudomonadales</taxon>
        <taxon>Pseudomonadaceae</taxon>
        <taxon>Pseudomonas</taxon>
    </lineage>
</organism>
<accession>A0A4P6GEJ0</accession>